<evidence type="ECO:0008006" key="4">
    <source>
        <dbReference type="Google" id="ProtNLM"/>
    </source>
</evidence>
<sequence length="122" mass="13653">MCNFILHEIPPVVVTECTDTNPSTCQEMKEKGALLCNYRPHSDYCCQTCSADEETTISPPKKQTEASRSPVPSPRCLDNDPEVCERFVNENNLDCDSENVRFSCCQTCKSRSEYSKSAVCLA</sequence>
<name>A0A016U742_9BILA</name>
<accession>A0A016U742</accession>
<gene>
    <name evidence="2" type="primary">Acey_s0053.g2409</name>
    <name evidence="2" type="ORF">Y032_0053g2409</name>
</gene>
<comment type="caution">
    <text evidence="2">The sequence shown here is derived from an EMBL/GenBank/DDBJ whole genome shotgun (WGS) entry which is preliminary data.</text>
</comment>
<protein>
    <recommendedName>
        <fullName evidence="4">ShKT domain-containing protein</fullName>
    </recommendedName>
</protein>
<evidence type="ECO:0000313" key="3">
    <source>
        <dbReference type="Proteomes" id="UP000024635"/>
    </source>
</evidence>
<proteinExistence type="predicted"/>
<evidence type="ECO:0000313" key="2">
    <source>
        <dbReference type="EMBL" id="EYC10985.1"/>
    </source>
</evidence>
<keyword evidence="3" id="KW-1185">Reference proteome</keyword>
<dbReference type="Proteomes" id="UP000024635">
    <property type="component" value="Unassembled WGS sequence"/>
</dbReference>
<reference evidence="3" key="1">
    <citation type="journal article" date="2015" name="Nat. Genet.">
        <title>The genome and transcriptome of the zoonotic hookworm Ancylostoma ceylanicum identify infection-specific gene families.</title>
        <authorList>
            <person name="Schwarz E.M."/>
            <person name="Hu Y."/>
            <person name="Antoshechkin I."/>
            <person name="Miller M.M."/>
            <person name="Sternberg P.W."/>
            <person name="Aroian R.V."/>
        </authorList>
    </citation>
    <scope>NUCLEOTIDE SEQUENCE</scope>
    <source>
        <strain evidence="3">HY135</strain>
    </source>
</reference>
<dbReference type="EMBL" id="JARK01001389">
    <property type="protein sequence ID" value="EYC10985.1"/>
    <property type="molecule type" value="Genomic_DNA"/>
</dbReference>
<organism evidence="2 3">
    <name type="scientific">Ancylostoma ceylanicum</name>
    <dbReference type="NCBI Taxonomy" id="53326"/>
    <lineage>
        <taxon>Eukaryota</taxon>
        <taxon>Metazoa</taxon>
        <taxon>Ecdysozoa</taxon>
        <taxon>Nematoda</taxon>
        <taxon>Chromadorea</taxon>
        <taxon>Rhabditida</taxon>
        <taxon>Rhabditina</taxon>
        <taxon>Rhabditomorpha</taxon>
        <taxon>Strongyloidea</taxon>
        <taxon>Ancylostomatidae</taxon>
        <taxon>Ancylostomatinae</taxon>
        <taxon>Ancylostoma</taxon>
    </lineage>
</organism>
<feature type="region of interest" description="Disordered" evidence="1">
    <location>
        <begin position="51"/>
        <end position="75"/>
    </location>
</feature>
<evidence type="ECO:0000256" key="1">
    <source>
        <dbReference type="SAM" id="MobiDB-lite"/>
    </source>
</evidence>
<dbReference type="AlphaFoldDB" id="A0A016U742"/>